<evidence type="ECO:0000313" key="4">
    <source>
        <dbReference type="Proteomes" id="UP000887540"/>
    </source>
</evidence>
<dbReference type="PANTHER" id="PTHR46089">
    <property type="entry name" value="ALSIN HOMOLOG"/>
    <property type="match status" value="1"/>
</dbReference>
<dbReference type="GO" id="GO:0005737">
    <property type="term" value="C:cytoplasm"/>
    <property type="evidence" value="ECO:0007669"/>
    <property type="project" value="TreeGrafter"/>
</dbReference>
<dbReference type="Gene3D" id="2.20.110.10">
    <property type="entry name" value="Histone H3 K4-specific methyltransferase SET7/9 N-terminal domain"/>
    <property type="match status" value="2"/>
</dbReference>
<dbReference type="PANTHER" id="PTHR46089:SF2">
    <property type="entry name" value="ALSIN HOMOLOG"/>
    <property type="match status" value="1"/>
</dbReference>
<keyword evidence="4" id="KW-1185">Reference proteome</keyword>
<evidence type="ECO:0000256" key="1">
    <source>
        <dbReference type="ARBA" id="ARBA00022737"/>
    </source>
</evidence>
<accession>A0A914C601</accession>
<dbReference type="InterPro" id="IPR003409">
    <property type="entry name" value="MORN"/>
</dbReference>
<dbReference type="InterPro" id="IPR003123">
    <property type="entry name" value="VPS9"/>
</dbReference>
<organism evidence="4 5">
    <name type="scientific">Acrobeloides nanus</name>
    <dbReference type="NCBI Taxonomy" id="290746"/>
    <lineage>
        <taxon>Eukaryota</taxon>
        <taxon>Metazoa</taxon>
        <taxon>Ecdysozoa</taxon>
        <taxon>Nematoda</taxon>
        <taxon>Chromadorea</taxon>
        <taxon>Rhabditida</taxon>
        <taxon>Tylenchina</taxon>
        <taxon>Cephalobomorpha</taxon>
        <taxon>Cephaloboidea</taxon>
        <taxon>Cephalobidae</taxon>
        <taxon>Acrobeloides</taxon>
    </lineage>
</organism>
<dbReference type="PROSITE" id="PS51205">
    <property type="entry name" value="VPS9"/>
    <property type="match status" value="1"/>
</dbReference>
<dbReference type="InterPro" id="IPR037191">
    <property type="entry name" value="VPS9_dom_sf"/>
</dbReference>
<dbReference type="SMART" id="SM00698">
    <property type="entry name" value="MORN"/>
    <property type="match status" value="5"/>
</dbReference>
<keyword evidence="1" id="KW-0677">Repeat</keyword>
<evidence type="ECO:0000256" key="2">
    <source>
        <dbReference type="SAM" id="MobiDB-lite"/>
    </source>
</evidence>
<proteinExistence type="predicted"/>
<dbReference type="GO" id="GO:0005085">
    <property type="term" value="F:guanyl-nucleotide exchange factor activity"/>
    <property type="evidence" value="ECO:0007669"/>
    <property type="project" value="TreeGrafter"/>
</dbReference>
<dbReference type="GO" id="GO:0031267">
    <property type="term" value="F:small GTPase binding"/>
    <property type="evidence" value="ECO:0007669"/>
    <property type="project" value="TreeGrafter"/>
</dbReference>
<evidence type="ECO:0000259" key="3">
    <source>
        <dbReference type="PROSITE" id="PS51205"/>
    </source>
</evidence>
<dbReference type="InterPro" id="IPR051984">
    <property type="entry name" value="Alsin"/>
</dbReference>
<sequence>MKNEFLQASVFWYRYSKEKAQLSFISNNGLNSMPISRYGSYNFSHAHPTYKGCSYEGSWRNGVPHGSGHMVFPEGKEYTGRFINGIIEGVGEMKVSKNATVSTPLMSSVFFTEIPTSIEDDRYDLFKGKFKNGKLHGLASIIWSNGDSFEGYCKNGQPHGHGVYRSVSTNVGQQFYVGAFENGVKHGYGVMSTNKERYLGMWFDDLKHGKGCLITIDGTYHEGIFEKNRFLRGRVWYQPNEDEPPVIFEGEFERIGVISGKGILKMSSSDQVEGTMYGNIQTGDIKISNGTYTRFRKRLDSSAFEHDFIDEKPIENQWAVPAELKWSEIFQQFLMDDLGSENGQNFSNFEESVDDEVIKNISTRAWDRLVGNLTKIKIQKGATFDDRLERIPDPVDAQWSSSYYAMVAEFWHLSVSSSFHPLNRLVQGLIEIFCCSYNNIGTHSVLYDSAVLEFQSLIKRTYDLMSLIKRTYDLTRYLFIRLPPAQDMYTPVPNRPDFHHDSEDSSSSTSTAETLSLNSLQNLATYTEDETNESPTSSMHSVNTPDDFSVATPCCDFIINYLFSQCYAEIFTMYSVRLEEKDKKYWERVVYLNAYTDARLLTYLGVKPNLWPVDPENTKELDSFMIRVTAKKKFYESAIQTLQRLSGEFNPSSKLAILAETFSEISACVTQFSPVGRNHIWTSDDLFPAFMYVVVRAQLQHLGAEIRLISDFCPQLNGAGQIELMFTMLRASYVQICSEKSMP</sequence>
<dbReference type="SUPFAM" id="SSF109993">
    <property type="entry name" value="VPS9 domain"/>
    <property type="match status" value="1"/>
</dbReference>
<dbReference type="SUPFAM" id="SSF82185">
    <property type="entry name" value="Histone H3 K4-specific methyltransferase SET7/9 N-terminal domain"/>
    <property type="match status" value="2"/>
</dbReference>
<dbReference type="WBParaSite" id="ACRNAN_Path_382.g1456.t2">
    <property type="protein sequence ID" value="ACRNAN_Path_382.g1456.t2"/>
    <property type="gene ID" value="ACRNAN_Path_382.g1456"/>
</dbReference>
<dbReference type="Proteomes" id="UP000887540">
    <property type="component" value="Unplaced"/>
</dbReference>
<dbReference type="Pfam" id="PF02493">
    <property type="entry name" value="MORN"/>
    <property type="match status" value="6"/>
</dbReference>
<dbReference type="GO" id="GO:0016197">
    <property type="term" value="P:endosomal transport"/>
    <property type="evidence" value="ECO:0007669"/>
    <property type="project" value="TreeGrafter"/>
</dbReference>
<dbReference type="AlphaFoldDB" id="A0A914C601"/>
<protein>
    <submittedName>
        <fullName evidence="5">VPS9 domain-containing protein</fullName>
    </submittedName>
</protein>
<reference evidence="5" key="1">
    <citation type="submission" date="2022-11" db="UniProtKB">
        <authorList>
            <consortium name="WormBaseParasite"/>
        </authorList>
    </citation>
    <scope>IDENTIFICATION</scope>
</reference>
<feature type="domain" description="VPS9" evidence="3">
    <location>
        <begin position="594"/>
        <end position="743"/>
    </location>
</feature>
<dbReference type="Gene3D" id="1.20.1050.80">
    <property type="entry name" value="VPS9 domain"/>
    <property type="match status" value="1"/>
</dbReference>
<feature type="region of interest" description="Disordered" evidence="2">
    <location>
        <begin position="492"/>
        <end position="513"/>
    </location>
</feature>
<dbReference type="Pfam" id="PF02204">
    <property type="entry name" value="VPS9"/>
    <property type="match status" value="1"/>
</dbReference>
<name>A0A914C601_9BILA</name>
<evidence type="ECO:0000313" key="5">
    <source>
        <dbReference type="WBParaSite" id="ACRNAN_Path_382.g1456.t2"/>
    </source>
</evidence>